<dbReference type="GO" id="GO:0006355">
    <property type="term" value="P:regulation of DNA-templated transcription"/>
    <property type="evidence" value="ECO:0007669"/>
    <property type="project" value="UniProtKB-ARBA"/>
</dbReference>
<dbReference type="PROSITE" id="PS50119">
    <property type="entry name" value="ZF_BBOX"/>
    <property type="match status" value="1"/>
</dbReference>
<name>A0A7J7D5A0_TRIWF</name>
<dbReference type="GO" id="GO:0008270">
    <property type="term" value="F:zinc ion binding"/>
    <property type="evidence" value="ECO:0007669"/>
    <property type="project" value="UniProtKB-KW"/>
</dbReference>
<keyword evidence="7 9" id="KW-0539">Nucleus</keyword>
<dbReference type="InterPro" id="IPR000315">
    <property type="entry name" value="Znf_B-box"/>
</dbReference>
<evidence type="ECO:0000256" key="2">
    <source>
        <dbReference type="ARBA" id="ARBA00010024"/>
    </source>
</evidence>
<evidence type="ECO:0000313" key="12">
    <source>
        <dbReference type="EMBL" id="KAF5741449.1"/>
    </source>
</evidence>
<proteinExistence type="inferred from homology"/>
<evidence type="ECO:0000256" key="9">
    <source>
        <dbReference type="PROSITE-ProRule" id="PRU00357"/>
    </source>
</evidence>
<keyword evidence="5 8" id="KW-0863">Zinc-finger</keyword>
<dbReference type="PROSITE" id="PS51017">
    <property type="entry name" value="CCT"/>
    <property type="match status" value="1"/>
</dbReference>
<dbReference type="Proteomes" id="UP000593562">
    <property type="component" value="Unassembled WGS sequence"/>
</dbReference>
<evidence type="ECO:0000256" key="6">
    <source>
        <dbReference type="ARBA" id="ARBA00022833"/>
    </source>
</evidence>
<dbReference type="InParanoid" id="A0A7J7D5A0"/>
<organism evidence="12 13">
    <name type="scientific">Tripterygium wilfordii</name>
    <name type="common">Thunder God vine</name>
    <dbReference type="NCBI Taxonomy" id="458696"/>
    <lineage>
        <taxon>Eukaryota</taxon>
        <taxon>Viridiplantae</taxon>
        <taxon>Streptophyta</taxon>
        <taxon>Embryophyta</taxon>
        <taxon>Tracheophyta</taxon>
        <taxon>Spermatophyta</taxon>
        <taxon>Magnoliopsida</taxon>
        <taxon>eudicotyledons</taxon>
        <taxon>Gunneridae</taxon>
        <taxon>Pentapetalae</taxon>
        <taxon>rosids</taxon>
        <taxon>fabids</taxon>
        <taxon>Celastrales</taxon>
        <taxon>Celastraceae</taxon>
        <taxon>Tripterygium</taxon>
    </lineage>
</organism>
<keyword evidence="6" id="KW-0862">Zinc</keyword>
<dbReference type="AlphaFoldDB" id="A0A7J7D5A0"/>
<evidence type="ECO:0008006" key="14">
    <source>
        <dbReference type="Google" id="ProtNLM"/>
    </source>
</evidence>
<keyword evidence="13" id="KW-1185">Reference proteome</keyword>
<reference evidence="12 13" key="1">
    <citation type="journal article" date="2020" name="Nat. Commun.">
        <title>Genome of Tripterygium wilfordii and identification of cytochrome P450 involved in triptolide biosynthesis.</title>
        <authorList>
            <person name="Tu L."/>
            <person name="Su P."/>
            <person name="Zhang Z."/>
            <person name="Gao L."/>
            <person name="Wang J."/>
            <person name="Hu T."/>
            <person name="Zhou J."/>
            <person name="Zhang Y."/>
            <person name="Zhao Y."/>
            <person name="Liu Y."/>
            <person name="Song Y."/>
            <person name="Tong Y."/>
            <person name="Lu Y."/>
            <person name="Yang J."/>
            <person name="Xu C."/>
            <person name="Jia M."/>
            <person name="Peters R.J."/>
            <person name="Huang L."/>
            <person name="Gao W."/>
        </authorList>
    </citation>
    <scope>NUCLEOTIDE SEQUENCE [LARGE SCALE GENOMIC DNA]</scope>
    <source>
        <strain evidence="13">cv. XIE 37</strain>
        <tissue evidence="12">Leaf</tissue>
    </source>
</reference>
<accession>A0A7J7D5A0</accession>
<dbReference type="PANTHER" id="PTHR31717">
    <property type="entry name" value="ZINC FINGER PROTEIN CONSTANS-LIKE 10"/>
    <property type="match status" value="1"/>
</dbReference>
<dbReference type="Pfam" id="PF06203">
    <property type="entry name" value="CCT"/>
    <property type="match status" value="1"/>
</dbReference>
<protein>
    <recommendedName>
        <fullName evidence="14">Zinc finger protein CONSTANS-LIKE 11</fullName>
    </recommendedName>
</protein>
<evidence type="ECO:0000259" key="10">
    <source>
        <dbReference type="PROSITE" id="PS50119"/>
    </source>
</evidence>
<comment type="caution">
    <text evidence="12">The sequence shown here is derived from an EMBL/GenBank/DDBJ whole genome shotgun (WGS) entry which is preliminary data.</text>
</comment>
<dbReference type="InterPro" id="IPR010402">
    <property type="entry name" value="CCT_domain"/>
</dbReference>
<evidence type="ECO:0000256" key="8">
    <source>
        <dbReference type="PROSITE-ProRule" id="PRU00024"/>
    </source>
</evidence>
<evidence type="ECO:0000256" key="4">
    <source>
        <dbReference type="ARBA" id="ARBA00022737"/>
    </source>
</evidence>
<feature type="domain" description="B box-type" evidence="10">
    <location>
        <begin position="1"/>
        <end position="47"/>
    </location>
</feature>
<evidence type="ECO:0000256" key="3">
    <source>
        <dbReference type="ARBA" id="ARBA00022723"/>
    </source>
</evidence>
<dbReference type="EMBL" id="JAAARO010000010">
    <property type="protein sequence ID" value="KAF5741449.1"/>
    <property type="molecule type" value="Genomic_DNA"/>
</dbReference>
<dbReference type="InterPro" id="IPR049808">
    <property type="entry name" value="CONSTANS-like_Bbox1"/>
</dbReference>
<dbReference type="SMART" id="SM00336">
    <property type="entry name" value="BBOX"/>
    <property type="match status" value="1"/>
</dbReference>
<evidence type="ECO:0000259" key="11">
    <source>
        <dbReference type="PROSITE" id="PS51017"/>
    </source>
</evidence>
<keyword evidence="3" id="KW-0479">Metal-binding</keyword>
<comment type="similarity">
    <text evidence="2">Belongs to the CONSTANS family.</text>
</comment>
<evidence type="ECO:0000313" key="13">
    <source>
        <dbReference type="Proteomes" id="UP000593562"/>
    </source>
</evidence>
<evidence type="ECO:0000256" key="1">
    <source>
        <dbReference type="ARBA" id="ARBA00004123"/>
    </source>
</evidence>
<dbReference type="CDD" id="cd19821">
    <property type="entry name" value="Bbox1_BBX-like"/>
    <property type="match status" value="1"/>
</dbReference>
<dbReference type="GO" id="GO:0005634">
    <property type="term" value="C:nucleus"/>
    <property type="evidence" value="ECO:0007669"/>
    <property type="project" value="UniProtKB-SubCell"/>
</dbReference>
<gene>
    <name evidence="12" type="ORF">HS088_TW10G00446</name>
</gene>
<comment type="subcellular location">
    <subcellularLocation>
        <location evidence="1 9">Nucleus</location>
    </subcellularLocation>
</comment>
<sequence>MEPVCEFCGVVRAVVYCKSDSARLCLHCDGCVHSANPLSNRHSRSLLCDKCNSQPAMVRCMDEELSLCQGCDWNGNGCSTMGHRRQALTCYKGCPSLAEFSRIWASVLETPSSGGYDVGWGPLSSMSVTENSIVNCIEPSENEGPFGLVTSKLSLLEPCPKFEPLMELPPLIPSNPNCMLYYKNQTPALPEESNMPKECSGIKDVGLHGGDNLCECLSIDDLPLDFENADDIFGCSQGHSRYQFEDGGTNCILMDKTLSVTKSNGSIENAFEVSSHFTFHITIHSSMSLAISSITCESSVADYQDCGLSPIYLTGTSPWEPNLEASCPQARDKAKMRYKDKKKMRMFGKQIRYASRKARADTRKRVKGRFVKAGEAYDYDPLGTSNF</sequence>
<dbReference type="PANTHER" id="PTHR31717:SF46">
    <property type="entry name" value="CCT MOTIF FAMILY PROTEIN-RELATED"/>
    <property type="match status" value="1"/>
</dbReference>
<feature type="domain" description="CCT" evidence="11">
    <location>
        <begin position="331"/>
        <end position="373"/>
    </location>
</feature>
<evidence type="ECO:0000256" key="5">
    <source>
        <dbReference type="ARBA" id="ARBA00022771"/>
    </source>
</evidence>
<evidence type="ECO:0000256" key="7">
    <source>
        <dbReference type="ARBA" id="ARBA00023242"/>
    </source>
</evidence>
<keyword evidence="4" id="KW-0677">Repeat</keyword>